<dbReference type="Proteomes" id="UP000243006">
    <property type="component" value="Unassembled WGS sequence"/>
</dbReference>
<organism evidence="2 3">
    <name type="scientific">Trichinella nativa</name>
    <dbReference type="NCBI Taxonomy" id="6335"/>
    <lineage>
        <taxon>Eukaryota</taxon>
        <taxon>Metazoa</taxon>
        <taxon>Ecdysozoa</taxon>
        <taxon>Nematoda</taxon>
        <taxon>Enoplea</taxon>
        <taxon>Dorylaimia</taxon>
        <taxon>Trichinellida</taxon>
        <taxon>Trichinellidae</taxon>
        <taxon>Trichinella</taxon>
    </lineage>
</organism>
<feature type="non-terminal residue" evidence="2">
    <location>
        <position position="1"/>
    </location>
</feature>
<name>A0A1Y3F0X2_9BILA</name>
<protein>
    <submittedName>
        <fullName evidence="2">Uncharacterized protein</fullName>
    </submittedName>
</protein>
<feature type="compositionally biased region" description="Basic and acidic residues" evidence="1">
    <location>
        <begin position="39"/>
        <end position="58"/>
    </location>
</feature>
<evidence type="ECO:0000313" key="3">
    <source>
        <dbReference type="Proteomes" id="UP000243006"/>
    </source>
</evidence>
<comment type="caution">
    <text evidence="2">The sequence shown here is derived from an EMBL/GenBank/DDBJ whole genome shotgun (WGS) entry which is preliminary data.</text>
</comment>
<reference evidence="2 3" key="1">
    <citation type="submission" date="2015-04" db="EMBL/GenBank/DDBJ databases">
        <title>Draft genome of the roundworm Trichinella nativa.</title>
        <authorList>
            <person name="Mitreva M."/>
        </authorList>
    </citation>
    <scope>NUCLEOTIDE SEQUENCE [LARGE SCALE GENOMIC DNA]</scope>
    <source>
        <strain evidence="2 3">ISS45</strain>
    </source>
</reference>
<gene>
    <name evidence="2" type="ORF">D917_05090</name>
</gene>
<sequence length="64" mass="7403">DTSESSEQSEQKTKHNRSTTPLEQPIIVERAFKQTTLKRRVERDSSSSERNTCEEADSRGLYFP</sequence>
<dbReference type="AlphaFoldDB" id="A0A1Y3F0X2"/>
<dbReference type="EMBL" id="LVZM01000473">
    <property type="protein sequence ID" value="OUC49756.1"/>
    <property type="molecule type" value="Genomic_DNA"/>
</dbReference>
<proteinExistence type="predicted"/>
<evidence type="ECO:0000313" key="2">
    <source>
        <dbReference type="EMBL" id="OUC49756.1"/>
    </source>
</evidence>
<feature type="region of interest" description="Disordered" evidence="1">
    <location>
        <begin position="1"/>
        <end position="64"/>
    </location>
</feature>
<evidence type="ECO:0000256" key="1">
    <source>
        <dbReference type="SAM" id="MobiDB-lite"/>
    </source>
</evidence>
<accession>A0A1Y3F0X2</accession>